<keyword evidence="1" id="KW-0175">Coiled coil</keyword>
<dbReference type="Proteomes" id="UP001341840">
    <property type="component" value="Unassembled WGS sequence"/>
</dbReference>
<gene>
    <name evidence="2" type="ORF">PIB30_019470</name>
</gene>
<proteinExistence type="predicted"/>
<comment type="caution">
    <text evidence="2">The sequence shown here is derived from an EMBL/GenBank/DDBJ whole genome shotgun (WGS) entry which is preliminary data.</text>
</comment>
<protein>
    <submittedName>
        <fullName evidence="2">Uncharacterized protein</fullName>
    </submittedName>
</protein>
<evidence type="ECO:0000256" key="1">
    <source>
        <dbReference type="SAM" id="Coils"/>
    </source>
</evidence>
<evidence type="ECO:0000313" key="3">
    <source>
        <dbReference type="Proteomes" id="UP001341840"/>
    </source>
</evidence>
<dbReference type="PANTHER" id="PTHR37256:SF1">
    <property type="entry name" value="MYB-LIKE PROTEIN A"/>
    <property type="match status" value="1"/>
</dbReference>
<name>A0ABU6T828_9FABA</name>
<dbReference type="PANTHER" id="PTHR37256">
    <property type="entry name" value="E1A-BINDING PROTEIN P400-LIKE"/>
    <property type="match status" value="1"/>
</dbReference>
<dbReference type="EMBL" id="JASCZI010090681">
    <property type="protein sequence ID" value="MED6144849.1"/>
    <property type="molecule type" value="Genomic_DNA"/>
</dbReference>
<organism evidence="2 3">
    <name type="scientific">Stylosanthes scabra</name>
    <dbReference type="NCBI Taxonomy" id="79078"/>
    <lineage>
        <taxon>Eukaryota</taxon>
        <taxon>Viridiplantae</taxon>
        <taxon>Streptophyta</taxon>
        <taxon>Embryophyta</taxon>
        <taxon>Tracheophyta</taxon>
        <taxon>Spermatophyta</taxon>
        <taxon>Magnoliopsida</taxon>
        <taxon>eudicotyledons</taxon>
        <taxon>Gunneridae</taxon>
        <taxon>Pentapetalae</taxon>
        <taxon>rosids</taxon>
        <taxon>fabids</taxon>
        <taxon>Fabales</taxon>
        <taxon>Fabaceae</taxon>
        <taxon>Papilionoideae</taxon>
        <taxon>50 kb inversion clade</taxon>
        <taxon>dalbergioids sensu lato</taxon>
        <taxon>Dalbergieae</taxon>
        <taxon>Pterocarpus clade</taxon>
        <taxon>Stylosanthes</taxon>
    </lineage>
</organism>
<keyword evidence="3" id="KW-1185">Reference proteome</keyword>
<reference evidence="2 3" key="1">
    <citation type="journal article" date="2023" name="Plants (Basel)">
        <title>Bridging the Gap: Combining Genomics and Transcriptomics Approaches to Understand Stylosanthes scabra, an Orphan Legume from the Brazilian Caatinga.</title>
        <authorList>
            <person name="Ferreira-Neto J.R.C."/>
            <person name="da Silva M.D."/>
            <person name="Binneck E."/>
            <person name="de Melo N.F."/>
            <person name="da Silva R.H."/>
            <person name="de Melo A.L.T.M."/>
            <person name="Pandolfi V."/>
            <person name="Bustamante F.O."/>
            <person name="Brasileiro-Vidal A.C."/>
            <person name="Benko-Iseppon A.M."/>
        </authorList>
    </citation>
    <scope>NUCLEOTIDE SEQUENCE [LARGE SCALE GENOMIC DNA]</scope>
    <source>
        <tissue evidence="2">Leaves</tissue>
    </source>
</reference>
<feature type="coiled-coil region" evidence="1">
    <location>
        <begin position="95"/>
        <end position="122"/>
    </location>
</feature>
<sequence length="407" mass="46034">MELNKHSNYEQHPSLSNDAYIRSLTSHLTIRNTSNPTDTFIMMNNENFVFSNMSTVFTNSRILRNNNHSRVYRAQKDYMKQIRRRRRRFPTTKPYQEKILNLAEARKEISNALKLHRAAMKDGSQQRKLQRQQRSEPFNETGCVQDDEEFMPMILSSSTVLPSCINNFTTNIIDGFSPSPSSLLPMVPNPCTFPFHSPVSPFLPPPAPPLPLMIENFNFPLPNHNLEWNLGSVHDFNYLDDILFLDNNNSSVNSHLFTYSSSSPSSSSVPLFAIVDQEVPSVPKQDPEVSSNSIIESVEVVAKTQVGKLNLHAAIDDEVMEEIRLIGEQYQKEWDDTDKNGYAKYSDKVTCGCCPIFLLTAAPSLPCPGAAEAHCKRKRELQRPLFLTHSSVATSRVVGKTFNESSS</sequence>
<evidence type="ECO:0000313" key="2">
    <source>
        <dbReference type="EMBL" id="MED6144849.1"/>
    </source>
</evidence>
<accession>A0ABU6T828</accession>